<dbReference type="Proteomes" id="UP000188320">
    <property type="component" value="Unassembled WGS sequence"/>
</dbReference>
<keyword evidence="2" id="KW-1185">Reference proteome</keyword>
<sequence length="178" mass="19698">MKKYPTSATELSLKEAIGSGNVGLVKKFVKLGMDITKCSFDAIELACIRVCLEMVRFLIKSGVKTDEDRPVVSGLLNRAEQIVLEYLVFGKFDFDINGPRNTIEGSASEKNRYSRVLECLCEYGLGFMQRVSESGNVEALKNLFSQGWEIDPKSISDALPTACELGSLEMVRALIKQS</sequence>
<reference evidence="2" key="1">
    <citation type="submission" date="2017-01" db="EMBL/GenBank/DDBJ databases">
        <authorList>
            <person name="Wang Y."/>
            <person name="White M."/>
            <person name="Kvist S."/>
            <person name="Moncalvo J.-M."/>
        </authorList>
    </citation>
    <scope>NUCLEOTIDE SEQUENCE [LARGE SCALE GENOMIC DNA]</scope>
    <source>
        <strain evidence="2">COL-18-3</strain>
    </source>
</reference>
<comment type="caution">
    <text evidence="1">The sequence shown here is derived from an EMBL/GenBank/DDBJ whole genome shotgun (WGS) entry which is preliminary data.</text>
</comment>
<gene>
    <name evidence="1" type="ORF">AX774_g6107</name>
</gene>
<organism evidence="1 2">
    <name type="scientific">Zancudomyces culisetae</name>
    <name type="common">Gut fungus</name>
    <name type="synonym">Smittium culisetae</name>
    <dbReference type="NCBI Taxonomy" id="1213189"/>
    <lineage>
        <taxon>Eukaryota</taxon>
        <taxon>Fungi</taxon>
        <taxon>Fungi incertae sedis</taxon>
        <taxon>Zoopagomycota</taxon>
        <taxon>Kickxellomycotina</taxon>
        <taxon>Harpellomycetes</taxon>
        <taxon>Harpellales</taxon>
        <taxon>Legeriomycetaceae</taxon>
        <taxon>Zancudomyces</taxon>
    </lineage>
</organism>
<evidence type="ECO:0000313" key="1">
    <source>
        <dbReference type="EMBL" id="OMH80456.1"/>
    </source>
</evidence>
<dbReference type="AlphaFoldDB" id="A0A1R1PHK3"/>
<dbReference type="SUPFAM" id="SSF48403">
    <property type="entry name" value="Ankyrin repeat"/>
    <property type="match status" value="1"/>
</dbReference>
<evidence type="ECO:0000313" key="2">
    <source>
        <dbReference type="Proteomes" id="UP000188320"/>
    </source>
</evidence>
<accession>A0A1R1PHK3</accession>
<dbReference type="Gene3D" id="1.25.40.20">
    <property type="entry name" value="Ankyrin repeat-containing domain"/>
    <property type="match status" value="1"/>
</dbReference>
<name>A0A1R1PHK3_ZANCU</name>
<dbReference type="InterPro" id="IPR036770">
    <property type="entry name" value="Ankyrin_rpt-contain_sf"/>
</dbReference>
<proteinExistence type="predicted"/>
<dbReference type="EMBL" id="LSSK01001179">
    <property type="protein sequence ID" value="OMH80456.1"/>
    <property type="molecule type" value="Genomic_DNA"/>
</dbReference>
<protein>
    <submittedName>
        <fullName evidence="1">Putative ankyrin repeat protein L62</fullName>
    </submittedName>
</protein>